<reference evidence="4" key="1">
    <citation type="submission" date="2016-10" db="EMBL/GenBank/DDBJ databases">
        <authorList>
            <person name="Benchimol M."/>
            <person name="Almeida L.G."/>
            <person name="Vasconcelos A.T."/>
            <person name="Perreira-Neves A."/>
            <person name="Rosa I.A."/>
            <person name="Tasca T."/>
            <person name="Bogo M.R."/>
            <person name="de Souza W."/>
        </authorList>
    </citation>
    <scope>NUCLEOTIDE SEQUENCE [LARGE SCALE GENOMIC DNA]</scope>
    <source>
        <strain evidence="4">K</strain>
    </source>
</reference>
<protein>
    <submittedName>
        <fullName evidence="4">Pumilio-family RNA binding repeat containing protein</fullName>
    </submittedName>
</protein>
<keyword evidence="1" id="KW-0677">Repeat</keyword>
<dbReference type="InterPro" id="IPR016024">
    <property type="entry name" value="ARM-type_fold"/>
</dbReference>
<dbReference type="VEuPathDB" id="TrichDB:TRFO_36507"/>
<dbReference type="Pfam" id="PF00806">
    <property type="entry name" value="PUF"/>
    <property type="match status" value="6"/>
</dbReference>
<dbReference type="AlphaFoldDB" id="A0A1J4JDY1"/>
<evidence type="ECO:0000313" key="4">
    <source>
        <dbReference type="EMBL" id="OHS97312.1"/>
    </source>
</evidence>
<dbReference type="SUPFAM" id="SSF48371">
    <property type="entry name" value="ARM repeat"/>
    <property type="match status" value="1"/>
</dbReference>
<dbReference type="PROSITE" id="PS50303">
    <property type="entry name" value="PUM_HD"/>
    <property type="match status" value="1"/>
</dbReference>
<evidence type="ECO:0000256" key="1">
    <source>
        <dbReference type="ARBA" id="ARBA00022737"/>
    </source>
</evidence>
<feature type="repeat" description="Pumilio" evidence="2">
    <location>
        <begin position="98"/>
        <end position="133"/>
    </location>
</feature>
<keyword evidence="5" id="KW-1185">Reference proteome</keyword>
<dbReference type="GO" id="GO:0005737">
    <property type="term" value="C:cytoplasm"/>
    <property type="evidence" value="ECO:0007669"/>
    <property type="project" value="TreeGrafter"/>
</dbReference>
<dbReference type="OrthoDB" id="668540at2759"/>
<name>A0A1J4JDY1_9EUKA</name>
<sequence>MSVSSIIEAPLYSDRYSSFRVHLITSDLWEAMTGERVSPASLCQLSDCSMFVNDFQNNQNNSQIQQIVNMAKDRQKSRQLQHKMSDCSIHEKKIIFDAINENMKELVFDSTANFVVQKFCEISSESQQTYFLNFFLQDIKPVVDHPSACRVLQKFIETTNMKNIDRIYTEMKSDFVNYCLSANGNHIVQRFVSSLPHRVDEIVDMIKDDVIRLAVDNCGCRVVQGLFDQYDIERLDPLVGEIINKAVELATNQYGNYVVQYILSEKSHKNVSKMIKLFKGHFYDFSIHKFASNVMEKCIRGTTKDEREMMFDEILCSDDGYDYSRIMKMVVDQFGNYVIQRIVEHGNSKQQNAVYDVVYENYDFLMQKQYAKHVISRLEYLGFEF</sequence>
<feature type="repeat" description="Pumilio" evidence="2">
    <location>
        <begin position="204"/>
        <end position="240"/>
    </location>
</feature>
<feature type="domain" description="PUM-HD" evidence="3">
    <location>
        <begin position="38"/>
        <end position="382"/>
    </location>
</feature>
<gene>
    <name evidence="4" type="ORF">TRFO_36507</name>
</gene>
<dbReference type="GO" id="GO:0003729">
    <property type="term" value="F:mRNA binding"/>
    <property type="evidence" value="ECO:0007669"/>
    <property type="project" value="TreeGrafter"/>
</dbReference>
<evidence type="ECO:0000256" key="2">
    <source>
        <dbReference type="PROSITE-ProRule" id="PRU00317"/>
    </source>
</evidence>
<dbReference type="EMBL" id="MLAK01001124">
    <property type="protein sequence ID" value="OHS97312.1"/>
    <property type="molecule type" value="Genomic_DNA"/>
</dbReference>
<proteinExistence type="predicted"/>
<dbReference type="GeneID" id="94845572"/>
<dbReference type="PROSITE" id="PS50302">
    <property type="entry name" value="PUM"/>
    <property type="match status" value="5"/>
</dbReference>
<dbReference type="InterPro" id="IPR001313">
    <property type="entry name" value="Pumilio_RNA-bd_rpt"/>
</dbReference>
<dbReference type="SMART" id="SM00025">
    <property type="entry name" value="Pumilio"/>
    <property type="match status" value="7"/>
</dbReference>
<feature type="repeat" description="Pumilio" evidence="2">
    <location>
        <begin position="241"/>
        <end position="276"/>
    </location>
</feature>
<dbReference type="PANTHER" id="PTHR12537">
    <property type="entry name" value="RNA BINDING PROTEIN PUMILIO-RELATED"/>
    <property type="match status" value="1"/>
</dbReference>
<dbReference type="GO" id="GO:0010608">
    <property type="term" value="P:post-transcriptional regulation of gene expression"/>
    <property type="evidence" value="ECO:0007669"/>
    <property type="project" value="TreeGrafter"/>
</dbReference>
<organism evidence="4 5">
    <name type="scientific">Tritrichomonas foetus</name>
    <dbReference type="NCBI Taxonomy" id="1144522"/>
    <lineage>
        <taxon>Eukaryota</taxon>
        <taxon>Metamonada</taxon>
        <taxon>Parabasalia</taxon>
        <taxon>Tritrichomonadida</taxon>
        <taxon>Tritrichomonadidae</taxon>
        <taxon>Tritrichomonas</taxon>
    </lineage>
</organism>
<feature type="repeat" description="Pumilio" evidence="2">
    <location>
        <begin position="313"/>
        <end position="356"/>
    </location>
</feature>
<dbReference type="Proteomes" id="UP000179807">
    <property type="component" value="Unassembled WGS sequence"/>
</dbReference>
<dbReference type="InterPro" id="IPR011989">
    <property type="entry name" value="ARM-like"/>
</dbReference>
<feature type="repeat" description="Pumilio" evidence="2">
    <location>
        <begin position="277"/>
        <end position="312"/>
    </location>
</feature>
<dbReference type="Gene3D" id="1.25.10.10">
    <property type="entry name" value="Leucine-rich Repeat Variant"/>
    <property type="match status" value="1"/>
</dbReference>
<evidence type="ECO:0000259" key="3">
    <source>
        <dbReference type="PROSITE" id="PS50303"/>
    </source>
</evidence>
<dbReference type="RefSeq" id="XP_068350449.1">
    <property type="nucleotide sequence ID" value="XM_068510868.1"/>
</dbReference>
<dbReference type="PANTHER" id="PTHR12537:SF12">
    <property type="entry name" value="MATERNAL PROTEIN PUMILIO"/>
    <property type="match status" value="1"/>
</dbReference>
<evidence type="ECO:0000313" key="5">
    <source>
        <dbReference type="Proteomes" id="UP000179807"/>
    </source>
</evidence>
<dbReference type="InterPro" id="IPR033133">
    <property type="entry name" value="PUM-HD"/>
</dbReference>
<accession>A0A1J4JDY1</accession>
<comment type="caution">
    <text evidence="4">The sequence shown here is derived from an EMBL/GenBank/DDBJ whole genome shotgun (WGS) entry which is preliminary data.</text>
</comment>